<feature type="region of interest" description="Disordered" evidence="7">
    <location>
        <begin position="720"/>
        <end position="739"/>
    </location>
</feature>
<gene>
    <name evidence="9" type="ORF">C3747_59g139</name>
</gene>
<dbReference type="VEuPathDB" id="TriTrypDB:TcCLB.503773.9"/>
<evidence type="ECO:0000256" key="4">
    <source>
        <dbReference type="ARBA" id="ARBA00022801"/>
    </source>
</evidence>
<dbReference type="VEuPathDB" id="TriTrypDB:ECC02_002995"/>
<dbReference type="GO" id="GO:0005634">
    <property type="term" value="C:nucleus"/>
    <property type="evidence" value="ECO:0007669"/>
    <property type="project" value="UniProtKB-SubCell"/>
</dbReference>
<organism evidence="9 10">
    <name type="scientific">Trypanosoma cruzi</name>
    <dbReference type="NCBI Taxonomy" id="5693"/>
    <lineage>
        <taxon>Eukaryota</taxon>
        <taxon>Discoba</taxon>
        <taxon>Euglenozoa</taxon>
        <taxon>Kinetoplastea</taxon>
        <taxon>Metakinetoplastina</taxon>
        <taxon>Trypanosomatida</taxon>
        <taxon>Trypanosomatidae</taxon>
        <taxon>Trypanosoma</taxon>
        <taxon>Schizotrypanum</taxon>
    </lineage>
</organism>
<feature type="compositionally biased region" description="Basic residues" evidence="7">
    <location>
        <begin position="1"/>
        <end position="10"/>
    </location>
</feature>
<proteinExistence type="inferred from homology"/>
<dbReference type="FunFam" id="3.30.420.10:FF:000031">
    <property type="entry name" value="RNA exonuclease 1"/>
    <property type="match status" value="1"/>
</dbReference>
<dbReference type="GO" id="GO:0004527">
    <property type="term" value="F:exonuclease activity"/>
    <property type="evidence" value="ECO:0007669"/>
    <property type="project" value="UniProtKB-KW"/>
</dbReference>
<evidence type="ECO:0000313" key="10">
    <source>
        <dbReference type="Proteomes" id="UP000246078"/>
    </source>
</evidence>
<sequence length="840" mass="91038">MPTARSKRQRTPSATSSPLLTHALEARGHRIASTSASVMPHGEEELVLPPPTSKLCAHGSAHQGTDDSKSRDEKNIDVNNTSNAHFGASSANSNGSMITAAVAEQFLAVEIYFQLVGQRNQGDFLFPRDVGDLLLWSVPAAVPLIEGPRVFFLKNKSRLRDVVMICVNGWTHDEMILAYASNPAEDDGIHEEEAKHSPRGQPLRHEAAEMKAHNGNSWAERIGRAMLAPVRAQQCWARKECGVQFAPMLLPGARSSLVREIFWRNDAPKAPRDGQRRGCPSLNKTNAEQKCEKSDNRGVAVVGKLPSATSEAAAAAAASSGVGIFFKRALVIHGKATTNDETSLSPAAAAASSVPSNVAEVRRPDDADPSLWDDRATLLRYALSIEKDRAVLGGLGYVLDLPSDCAEAVEWKTFDASQPSTGEGDGVQPVRVFAMDCEMVLVADNVSALARITLLDVRAGAVVLDTLVKPATKVVDYITRYSGVDEAMLEGVTTTLQDCQRELQRHIDTETFVVGHSLENDFRACKMLPNCYVLDTAHLFPHPAGLPYKNSLRFLAMHYLQKKIQQGSHDSAEDASTSAELAYLKLKHGPEFGIRKRVSILQLIENSAMAGGGNTGELGKRDKTPSEHPATPPTDSSSSSLCMELNLFDDACVLRDIIPSGADAKNGSLFHAVPVRHDRDAMRKAVRCLQQRRCEKQHTEDGVPCSYALTWVQLTETVEPRRQDVEENEKEEEEEGRSWEQLQLERVDETNRRVMQIIRAAPHNSLIVVLAGGGSKSAEGTLSGNSRGVCFAFVKDDNSPGPPVAWLDAEPQVSVTAASPAGAAVGRGGTVETPPACQQQ</sequence>
<dbReference type="InterPro" id="IPR012337">
    <property type="entry name" value="RNaseH-like_sf"/>
</dbReference>
<dbReference type="VEuPathDB" id="TriTrypDB:TcBrA4_0020110"/>
<dbReference type="GO" id="GO:0003676">
    <property type="term" value="F:nucleic acid binding"/>
    <property type="evidence" value="ECO:0007669"/>
    <property type="project" value="InterPro"/>
</dbReference>
<dbReference type="VEuPathDB" id="TriTrypDB:TCDM_07661"/>
<evidence type="ECO:0000256" key="3">
    <source>
        <dbReference type="ARBA" id="ARBA00022722"/>
    </source>
</evidence>
<dbReference type="InterPro" id="IPR013520">
    <property type="entry name" value="Ribonucl_H"/>
</dbReference>
<feature type="compositionally biased region" description="Acidic residues" evidence="7">
    <location>
        <begin position="726"/>
        <end position="735"/>
    </location>
</feature>
<evidence type="ECO:0000256" key="6">
    <source>
        <dbReference type="ARBA" id="ARBA00023242"/>
    </source>
</evidence>
<dbReference type="EMBL" id="PRFC01000059">
    <property type="protein sequence ID" value="PWV11481.1"/>
    <property type="molecule type" value="Genomic_DNA"/>
</dbReference>
<evidence type="ECO:0000256" key="7">
    <source>
        <dbReference type="SAM" id="MobiDB-lite"/>
    </source>
</evidence>
<dbReference type="GO" id="GO:0010629">
    <property type="term" value="P:negative regulation of gene expression"/>
    <property type="evidence" value="ECO:0007669"/>
    <property type="project" value="UniProtKB-ARBA"/>
</dbReference>
<reference evidence="9 10" key="1">
    <citation type="journal article" date="2018" name="Microb. Genom.">
        <title>Expanding an expanded genome: long-read sequencing of Trypanosoma cruzi.</title>
        <authorList>
            <person name="Berna L."/>
            <person name="Rodriguez M."/>
            <person name="Chiribao M.L."/>
            <person name="Parodi-Talice A."/>
            <person name="Pita S."/>
            <person name="Rijo G."/>
            <person name="Alvarez-Valin F."/>
            <person name="Robello C."/>
        </authorList>
    </citation>
    <scope>NUCLEOTIDE SEQUENCE [LARGE SCALE GENOMIC DNA]</scope>
    <source>
        <strain evidence="9 10">TCC</strain>
    </source>
</reference>
<protein>
    <recommendedName>
        <fullName evidence="8">Exonuclease domain-containing protein</fullName>
    </recommendedName>
</protein>
<dbReference type="InterPro" id="IPR034922">
    <property type="entry name" value="REX1-like_exo"/>
</dbReference>
<feature type="region of interest" description="Disordered" evidence="7">
    <location>
        <begin position="611"/>
        <end position="640"/>
    </location>
</feature>
<evidence type="ECO:0000259" key="8">
    <source>
        <dbReference type="SMART" id="SM00479"/>
    </source>
</evidence>
<dbReference type="PANTHER" id="PTHR12801:SF115">
    <property type="entry name" value="FI18136P1-RELATED"/>
    <property type="match status" value="1"/>
</dbReference>
<comment type="similarity">
    <text evidence="2">Belongs to the REXO1/REXO3 family.</text>
</comment>
<comment type="caution">
    <text evidence="9">The sequence shown here is derived from an EMBL/GenBank/DDBJ whole genome shotgun (WGS) entry which is preliminary data.</text>
</comment>
<feature type="region of interest" description="Disordered" evidence="7">
    <location>
        <begin position="1"/>
        <end position="20"/>
    </location>
</feature>
<feature type="region of interest" description="Disordered" evidence="7">
    <location>
        <begin position="34"/>
        <end position="78"/>
    </location>
</feature>
<comment type="subcellular location">
    <subcellularLocation>
        <location evidence="1">Nucleus</location>
    </subcellularLocation>
</comment>
<dbReference type="InterPro" id="IPR036397">
    <property type="entry name" value="RNaseH_sf"/>
</dbReference>
<keyword evidence="6" id="KW-0539">Nucleus</keyword>
<evidence type="ECO:0000313" key="9">
    <source>
        <dbReference type="EMBL" id="PWV11481.1"/>
    </source>
</evidence>
<dbReference type="AlphaFoldDB" id="A0A2V2WSF5"/>
<feature type="region of interest" description="Disordered" evidence="7">
    <location>
        <begin position="268"/>
        <end position="292"/>
    </location>
</feature>
<dbReference type="VEuPathDB" id="TriTrypDB:Tc_MARK_9238"/>
<dbReference type="CDD" id="cd06145">
    <property type="entry name" value="REX1_like"/>
    <property type="match status" value="1"/>
</dbReference>
<dbReference type="Pfam" id="PF00929">
    <property type="entry name" value="RNase_T"/>
    <property type="match status" value="1"/>
</dbReference>
<name>A0A2V2WSF5_TRYCR</name>
<dbReference type="VEuPathDB" id="TriTrypDB:C4B63_21g259"/>
<dbReference type="Gene3D" id="3.30.420.10">
    <property type="entry name" value="Ribonuclease H-like superfamily/Ribonuclease H"/>
    <property type="match status" value="1"/>
</dbReference>
<dbReference type="VEuPathDB" id="TriTrypDB:C3747_59g139"/>
<evidence type="ECO:0000256" key="5">
    <source>
        <dbReference type="ARBA" id="ARBA00022839"/>
    </source>
</evidence>
<keyword evidence="5" id="KW-0269">Exonuclease</keyword>
<feature type="compositionally biased region" description="Basic and acidic residues" evidence="7">
    <location>
        <begin position="64"/>
        <end position="76"/>
    </location>
</feature>
<dbReference type="SUPFAM" id="SSF53098">
    <property type="entry name" value="Ribonuclease H-like"/>
    <property type="match status" value="1"/>
</dbReference>
<dbReference type="VEuPathDB" id="TriTrypDB:TcCL_ESM05801"/>
<dbReference type="VEuPathDB" id="TriTrypDB:TCSYLVIO_010944"/>
<evidence type="ECO:0000256" key="2">
    <source>
        <dbReference type="ARBA" id="ARBA00006357"/>
    </source>
</evidence>
<dbReference type="VEuPathDB" id="TriTrypDB:TcYC6_0063050"/>
<keyword evidence="4" id="KW-0378">Hydrolase</keyword>
<feature type="domain" description="Exonuclease" evidence="8">
    <location>
        <begin position="431"/>
        <end position="591"/>
    </location>
</feature>
<dbReference type="Proteomes" id="UP000246078">
    <property type="component" value="Unassembled WGS sequence"/>
</dbReference>
<evidence type="ECO:0000256" key="1">
    <source>
        <dbReference type="ARBA" id="ARBA00004123"/>
    </source>
</evidence>
<dbReference type="VEuPathDB" id="TriTrypDB:TcCLB.511575.40"/>
<dbReference type="InterPro" id="IPR047021">
    <property type="entry name" value="REXO1/3/4-like"/>
</dbReference>
<keyword evidence="3" id="KW-0540">Nuclease</keyword>
<dbReference type="VEuPathDB" id="TriTrypDB:TcG_06673"/>
<accession>A0A2V2WSF5</accession>
<dbReference type="SMART" id="SM00479">
    <property type="entry name" value="EXOIII"/>
    <property type="match status" value="1"/>
</dbReference>
<dbReference type="PANTHER" id="PTHR12801">
    <property type="entry name" value="RNA EXONUCLEASE REXO1 / RECO3 FAMILY MEMBER-RELATED"/>
    <property type="match status" value="1"/>
</dbReference>